<dbReference type="Proteomes" id="UP000077671">
    <property type="component" value="Unassembled WGS sequence"/>
</dbReference>
<organism evidence="5 6">
    <name type="scientific">Tilletia caries</name>
    <name type="common">wheat bunt fungus</name>
    <dbReference type="NCBI Taxonomy" id="13290"/>
    <lineage>
        <taxon>Eukaryota</taxon>
        <taxon>Fungi</taxon>
        <taxon>Dikarya</taxon>
        <taxon>Basidiomycota</taxon>
        <taxon>Ustilaginomycotina</taxon>
        <taxon>Exobasidiomycetes</taxon>
        <taxon>Tilletiales</taxon>
        <taxon>Tilletiaceae</taxon>
        <taxon>Tilletia</taxon>
    </lineage>
</organism>
<sequence>MLNPAKVRQAAAAAATATATAVASSASAAAASRSPLPIPSLAPKPPRRSILKAAATKAARRSRAARQGFDVEGPKLTFLEQERLLRAEIAELERKLESTTQAESSKQATENLPPLDELTLEQLYHALTLPEPLTPAEERLLLLDQRRSVKRALGIEAPAATESPALSDPERIQLRLRALESRITGISLANDTELVQRLTDERHALADRVGQLITAEQTAETGTQDEIEGQTLPTRVSENSERHAFHELMSEYASKGEVAQCQNVLQQMELAGCEANPQTYHWLVKAHLRAGNTLIAMQTITALEETPTPAHMSTYTLLIDHLINHPSTSRAVQSAAWSIFYHMRLAVHPIPDAPLYALMLHACAQGVPQPSDVIPISKKTLPVVRAVRKIRKAGEPDAARALDLFREMTTAYSVSPNAEIYNNILLACCRSGERQYYHEAFRLLRQMLQRSEEASKVDETLAGVLWSPDSVYTEDPRSAESGKASTLRFTPDRYTFHAFLQGCARHGDLARARWVLAEMIRAASYFQRTRARMIQEGLVDLSPDDPRMRHLIELDECRPSSETLAHVFYAYASYQPPMQRQQVKVVGKRAKAMAREEEKEEEESKKIALETHTGTITTQAETGVQSSPEEESQPTDINTTEDEAASTFTLEVPQTSAEVLRELRALVARVIADREAAASSTAEADTERTSSVLSTVQPSVFMLNAYLSAVMAHSSPADRFFIFEQAIAPLLPENQSVIGEADDPSETSFSNLVYGTTSPEHGLFARLGLRPNTRTYQIGLELCGNVNTKVVGSIKDERPGAVQSATASLLTWRDVRVKADQWWREWRELDAVEDAESKLQTTQRPKAAISDAKRRERAWAARIRHLAKFYELDESVAVLQEFSQLYPPRRPGQPQPAGPASTKDKSQDSPSAGSNGSLPAEAVPKRQLRLSRTSNTAKTAAGQLSLPMSLLNGIGPLSVPPEAYAVLHSTGQSAHLERERKRQQEQEQLDHHDAVVEAEGSGAMSDSVGVEVTDSVRPGLTFHDLELLHHRLVDKGGKTVRKGIDLVNWAGKAYEAQKRESW</sequence>
<keyword evidence="7" id="KW-1185">Reference proteome</keyword>
<dbReference type="Pfam" id="PF01535">
    <property type="entry name" value="PPR"/>
    <property type="match status" value="1"/>
</dbReference>
<feature type="region of interest" description="Disordered" evidence="3">
    <location>
        <begin position="970"/>
        <end position="990"/>
    </location>
</feature>
<proteinExistence type="predicted"/>
<dbReference type="InterPro" id="IPR011990">
    <property type="entry name" value="TPR-like_helical_dom_sf"/>
</dbReference>
<evidence type="ECO:0000313" key="4">
    <source>
        <dbReference type="EMBL" id="CAD6939792.1"/>
    </source>
</evidence>
<feature type="compositionally biased region" description="Polar residues" evidence="3">
    <location>
        <begin position="612"/>
        <end position="627"/>
    </location>
</feature>
<feature type="repeat" description="PPR" evidence="2">
    <location>
        <begin position="417"/>
        <end position="454"/>
    </location>
</feature>
<dbReference type="InterPro" id="IPR002885">
    <property type="entry name" value="PPR_rpt"/>
</dbReference>
<evidence type="ECO:0000256" key="1">
    <source>
        <dbReference type="ARBA" id="ARBA00022737"/>
    </source>
</evidence>
<name>A0A177UAA1_9BASI</name>
<dbReference type="EMBL" id="LWDD02000604">
    <property type="protein sequence ID" value="KAE8258190.1"/>
    <property type="molecule type" value="Genomic_DNA"/>
</dbReference>
<dbReference type="Gene3D" id="1.25.40.10">
    <property type="entry name" value="Tetratricopeptide repeat domain"/>
    <property type="match status" value="2"/>
</dbReference>
<reference evidence="5" key="2">
    <citation type="journal article" date="2019" name="IMA Fungus">
        <title>Genome sequencing and comparison of five Tilletia species to identify candidate genes for the detection of regulated species infecting wheat.</title>
        <authorList>
            <person name="Nguyen H.D.T."/>
            <person name="Sultana T."/>
            <person name="Kesanakurti P."/>
            <person name="Hambleton S."/>
        </authorList>
    </citation>
    <scope>NUCLEOTIDE SEQUENCE</scope>
    <source>
        <strain evidence="5">DAOMC 238032</strain>
    </source>
</reference>
<gene>
    <name evidence="5" type="ORF">A4X03_0g4456</name>
    <name evidence="4" type="ORF">JKIAZH3_G9601</name>
</gene>
<dbReference type="PROSITE" id="PS51375">
    <property type="entry name" value="PPR"/>
    <property type="match status" value="2"/>
</dbReference>
<feature type="compositionally biased region" description="Pro residues" evidence="3">
    <location>
        <begin position="888"/>
        <end position="897"/>
    </location>
</feature>
<feature type="compositionally biased region" description="Basic and acidic residues" evidence="3">
    <location>
        <begin position="595"/>
        <end position="609"/>
    </location>
</feature>
<keyword evidence="1" id="KW-0677">Repeat</keyword>
<dbReference type="Proteomes" id="UP000836402">
    <property type="component" value="Unassembled WGS sequence"/>
</dbReference>
<evidence type="ECO:0000313" key="6">
    <source>
        <dbReference type="Proteomes" id="UP000077671"/>
    </source>
</evidence>
<dbReference type="EMBL" id="CAJHJG010004268">
    <property type="protein sequence ID" value="CAD6939792.1"/>
    <property type="molecule type" value="Genomic_DNA"/>
</dbReference>
<reference evidence="5" key="1">
    <citation type="submission" date="2016-04" db="EMBL/GenBank/DDBJ databases">
        <authorList>
            <person name="Nguyen H.D."/>
            <person name="Kesanakurti P."/>
            <person name="Cullis J."/>
            <person name="Levesque C.A."/>
            <person name="Hambleton S."/>
        </authorList>
    </citation>
    <scope>NUCLEOTIDE SEQUENCE</scope>
    <source>
        <strain evidence="5">DAOMC 238032</strain>
    </source>
</reference>
<feature type="compositionally biased region" description="Polar residues" evidence="3">
    <location>
        <begin position="908"/>
        <end position="917"/>
    </location>
</feature>
<evidence type="ECO:0008006" key="8">
    <source>
        <dbReference type="Google" id="ProtNLM"/>
    </source>
</evidence>
<evidence type="ECO:0000256" key="2">
    <source>
        <dbReference type="PROSITE-ProRule" id="PRU00708"/>
    </source>
</evidence>
<feature type="repeat" description="PPR" evidence="2">
    <location>
        <begin position="492"/>
        <end position="522"/>
    </location>
</feature>
<dbReference type="PANTHER" id="PTHR47942">
    <property type="entry name" value="TETRATRICOPEPTIDE REPEAT (TPR)-LIKE SUPERFAMILY PROTEIN-RELATED"/>
    <property type="match status" value="1"/>
</dbReference>
<accession>A0A177UAA1</accession>
<dbReference type="InterPro" id="IPR051222">
    <property type="entry name" value="PPR/CCM1_RNA-binding"/>
</dbReference>
<dbReference type="AlphaFoldDB" id="A0A177UAA1"/>
<evidence type="ECO:0000313" key="5">
    <source>
        <dbReference type="EMBL" id="KAE8258190.1"/>
    </source>
</evidence>
<comment type="caution">
    <text evidence="5">The sequence shown here is derived from an EMBL/GenBank/DDBJ whole genome shotgun (WGS) entry which is preliminary data.</text>
</comment>
<reference evidence="4" key="3">
    <citation type="submission" date="2020-10" db="EMBL/GenBank/DDBJ databases">
        <authorList>
            <person name="Sedaghatjoo S."/>
        </authorList>
    </citation>
    <scope>NUCLEOTIDE SEQUENCE</scope>
    <source>
        <strain evidence="4">AZH3</strain>
    </source>
</reference>
<protein>
    <recommendedName>
        <fullName evidence="8">Pentacotripeptide-repeat region of PRORP domain-containing protein</fullName>
    </recommendedName>
</protein>
<feature type="region of interest" description="Disordered" evidence="3">
    <location>
        <begin position="834"/>
        <end position="853"/>
    </location>
</feature>
<feature type="compositionally biased region" description="Basic and acidic residues" evidence="3">
    <location>
        <begin position="975"/>
        <end position="990"/>
    </location>
</feature>
<feature type="region of interest" description="Disordered" evidence="3">
    <location>
        <begin position="886"/>
        <end position="936"/>
    </location>
</feature>
<feature type="region of interest" description="Disordered" evidence="3">
    <location>
        <begin position="595"/>
        <end position="639"/>
    </location>
</feature>
<evidence type="ECO:0000256" key="3">
    <source>
        <dbReference type="SAM" id="MobiDB-lite"/>
    </source>
</evidence>
<evidence type="ECO:0000313" key="7">
    <source>
        <dbReference type="Proteomes" id="UP000836402"/>
    </source>
</evidence>
<feature type="compositionally biased region" description="Acidic residues" evidence="3">
    <location>
        <begin position="628"/>
        <end position="639"/>
    </location>
</feature>